<dbReference type="EMBL" id="CCYD01000523">
    <property type="protein sequence ID" value="CEG40800.1"/>
    <property type="molecule type" value="Genomic_DNA"/>
</dbReference>
<dbReference type="GeneID" id="36406038"/>
<evidence type="ECO:0000256" key="1">
    <source>
        <dbReference type="SAM" id="MobiDB-lite"/>
    </source>
</evidence>
<protein>
    <submittedName>
        <fullName evidence="2">Uncharacterized protein</fullName>
    </submittedName>
</protein>
<proteinExistence type="predicted"/>
<accession>A0A0P1AIQ1</accession>
<dbReference type="AlphaFoldDB" id="A0A0P1AIQ1"/>
<dbReference type="STRING" id="4781.A0A0P1AIQ1"/>
<evidence type="ECO:0000313" key="3">
    <source>
        <dbReference type="Proteomes" id="UP000054928"/>
    </source>
</evidence>
<reference evidence="3" key="1">
    <citation type="submission" date="2014-09" db="EMBL/GenBank/DDBJ databases">
        <authorList>
            <person name="Sharma Rahul"/>
            <person name="Thines Marco"/>
        </authorList>
    </citation>
    <scope>NUCLEOTIDE SEQUENCE [LARGE SCALE GENOMIC DNA]</scope>
</reference>
<dbReference type="OMA" id="TENAPHV"/>
<dbReference type="RefSeq" id="XP_024577169.1">
    <property type="nucleotide sequence ID" value="XM_024726498.1"/>
</dbReference>
<sequence length="174" mass="20920">MLVKELSSETNRSKEFSSPLREATPKCAKRQCIRVDDNKHFCQDREKDSDGPMRTLRLEYWGRSHECLQRKWAHMEAIDKSFDSREELILATTLSNEESVLERNMFPYDTPSGIEHWTLWSRHEMKEIEIEQFVWNWLRKNALQVDSWNYDENMSRSIDIFHVHVYLLRPVLQS</sequence>
<evidence type="ECO:0000313" key="2">
    <source>
        <dbReference type="EMBL" id="CEG40800.1"/>
    </source>
</evidence>
<feature type="region of interest" description="Disordered" evidence="1">
    <location>
        <begin position="1"/>
        <end position="22"/>
    </location>
</feature>
<dbReference type="Proteomes" id="UP000054928">
    <property type="component" value="Unassembled WGS sequence"/>
</dbReference>
<organism evidence="2 3">
    <name type="scientific">Plasmopara halstedii</name>
    <name type="common">Downy mildew of sunflower</name>
    <dbReference type="NCBI Taxonomy" id="4781"/>
    <lineage>
        <taxon>Eukaryota</taxon>
        <taxon>Sar</taxon>
        <taxon>Stramenopiles</taxon>
        <taxon>Oomycota</taxon>
        <taxon>Peronosporomycetes</taxon>
        <taxon>Peronosporales</taxon>
        <taxon>Peronosporaceae</taxon>
        <taxon>Plasmopara</taxon>
    </lineage>
</organism>
<keyword evidence="3" id="KW-1185">Reference proteome</keyword>
<name>A0A0P1AIQ1_PLAHL</name>
<dbReference type="OrthoDB" id="498286at2759"/>